<dbReference type="PANTHER" id="PTHR36838">
    <property type="entry name" value="AUXIN EFFLUX CARRIER FAMILY PROTEIN"/>
    <property type="match status" value="1"/>
</dbReference>
<evidence type="ECO:0000313" key="10">
    <source>
        <dbReference type="Proteomes" id="UP001139293"/>
    </source>
</evidence>
<keyword evidence="10" id="KW-1185">Reference proteome</keyword>
<gene>
    <name evidence="9" type="ORF">L2740_00255</name>
</gene>
<keyword evidence="6 8" id="KW-1133">Transmembrane helix</keyword>
<organism evidence="9 10">
    <name type="scientific">Shewanella pneumatophori</name>
    <dbReference type="NCBI Taxonomy" id="314092"/>
    <lineage>
        <taxon>Bacteria</taxon>
        <taxon>Pseudomonadati</taxon>
        <taxon>Pseudomonadota</taxon>
        <taxon>Gammaproteobacteria</taxon>
        <taxon>Alteromonadales</taxon>
        <taxon>Shewanellaceae</taxon>
        <taxon>Shewanella</taxon>
    </lineage>
</organism>
<evidence type="ECO:0000256" key="4">
    <source>
        <dbReference type="ARBA" id="ARBA00022475"/>
    </source>
</evidence>
<protein>
    <submittedName>
        <fullName evidence="9">AEC family transporter</fullName>
    </submittedName>
</protein>
<keyword evidence="4" id="KW-1003">Cell membrane</keyword>
<dbReference type="Gene3D" id="1.20.1530.20">
    <property type="match status" value="1"/>
</dbReference>
<evidence type="ECO:0000256" key="7">
    <source>
        <dbReference type="ARBA" id="ARBA00023136"/>
    </source>
</evidence>
<dbReference type="EMBL" id="JAKILB010000001">
    <property type="protein sequence ID" value="MCL1137008.1"/>
    <property type="molecule type" value="Genomic_DNA"/>
</dbReference>
<feature type="transmembrane region" description="Helical" evidence="8">
    <location>
        <begin position="125"/>
        <end position="145"/>
    </location>
</feature>
<feature type="transmembrane region" description="Helical" evidence="8">
    <location>
        <begin position="192"/>
        <end position="213"/>
    </location>
</feature>
<feature type="transmembrane region" description="Helical" evidence="8">
    <location>
        <begin position="220"/>
        <end position="241"/>
    </location>
</feature>
<proteinExistence type="inferred from homology"/>
<dbReference type="Pfam" id="PF03547">
    <property type="entry name" value="Mem_trans"/>
    <property type="match status" value="1"/>
</dbReference>
<keyword evidence="3" id="KW-0813">Transport</keyword>
<dbReference type="InterPro" id="IPR004776">
    <property type="entry name" value="Mem_transp_PIN-like"/>
</dbReference>
<evidence type="ECO:0000256" key="5">
    <source>
        <dbReference type="ARBA" id="ARBA00022692"/>
    </source>
</evidence>
<accession>A0A9X1ZFX3</accession>
<feature type="transmembrane region" description="Helical" evidence="8">
    <location>
        <begin position="97"/>
        <end position="119"/>
    </location>
</feature>
<feature type="transmembrane region" description="Helical" evidence="8">
    <location>
        <begin position="64"/>
        <end position="85"/>
    </location>
</feature>
<keyword evidence="7 8" id="KW-0472">Membrane</keyword>
<feature type="transmembrane region" description="Helical" evidence="8">
    <location>
        <begin position="157"/>
        <end position="180"/>
    </location>
</feature>
<comment type="subcellular location">
    <subcellularLocation>
        <location evidence="1">Cell membrane</location>
        <topology evidence="1">Multi-pass membrane protein</topology>
    </subcellularLocation>
</comment>
<comment type="caution">
    <text evidence="9">The sequence shown here is derived from an EMBL/GenBank/DDBJ whole genome shotgun (WGS) entry which is preliminary data.</text>
</comment>
<keyword evidence="5 8" id="KW-0812">Transmembrane</keyword>
<dbReference type="AlphaFoldDB" id="A0A9X1ZFX3"/>
<evidence type="ECO:0000313" key="9">
    <source>
        <dbReference type="EMBL" id="MCL1137008.1"/>
    </source>
</evidence>
<evidence type="ECO:0000256" key="3">
    <source>
        <dbReference type="ARBA" id="ARBA00022448"/>
    </source>
</evidence>
<evidence type="ECO:0000256" key="1">
    <source>
        <dbReference type="ARBA" id="ARBA00004651"/>
    </source>
</evidence>
<feature type="transmembrane region" description="Helical" evidence="8">
    <location>
        <begin position="253"/>
        <end position="272"/>
    </location>
</feature>
<dbReference type="Proteomes" id="UP001139293">
    <property type="component" value="Unassembled WGS sequence"/>
</dbReference>
<name>A0A9X1ZFX3_9GAMM</name>
<evidence type="ECO:0000256" key="2">
    <source>
        <dbReference type="ARBA" id="ARBA00010145"/>
    </source>
</evidence>
<dbReference type="InterPro" id="IPR038770">
    <property type="entry name" value="Na+/solute_symporter_sf"/>
</dbReference>
<reference evidence="9" key="1">
    <citation type="submission" date="2022-01" db="EMBL/GenBank/DDBJ databases">
        <title>Whole genome-based taxonomy of the Shewanellaceae.</title>
        <authorList>
            <person name="Martin-Rodriguez A.J."/>
        </authorList>
    </citation>
    <scope>NUCLEOTIDE SEQUENCE</scope>
    <source>
        <strain evidence="9">KCTC 23973</strain>
    </source>
</reference>
<evidence type="ECO:0000256" key="6">
    <source>
        <dbReference type="ARBA" id="ARBA00022989"/>
    </source>
</evidence>
<dbReference type="PANTHER" id="PTHR36838:SF3">
    <property type="entry name" value="TRANSPORTER AUXIN EFFLUX CARRIER EC FAMILY"/>
    <property type="match status" value="1"/>
</dbReference>
<sequence length="305" mass="33006">MSTLSIIFPLIFMASLGYFLTAKGPFNKAQISGISLFTFYLSIPAFLFLNMYKADLAKSFVVDHFLAFYLPVLMIFAVGTALYYWLTGRALAASCAVYGLSCSYSNTILVGLPLIVGALGEQVMGNVFAIITFHSAMLFSLTFLISAKQSSRSELKLFIKGIIFNPIVLSISAGLLLNLLEVSLEKNFFNGLTLLSQPALACALFVLGANLSFYKVAKDWQLALTAALIKLVLLPLCVYLTGHYLFDITAVELSVLVLLSASPLGVNAYLIAMQVKALESVVASTVVLSTVLSVITMSIWLAVLL</sequence>
<evidence type="ECO:0000256" key="8">
    <source>
        <dbReference type="SAM" id="Phobius"/>
    </source>
</evidence>
<feature type="transmembrane region" description="Helical" evidence="8">
    <location>
        <begin position="34"/>
        <end position="52"/>
    </location>
</feature>
<feature type="transmembrane region" description="Helical" evidence="8">
    <location>
        <begin position="281"/>
        <end position="303"/>
    </location>
</feature>
<comment type="similarity">
    <text evidence="2">Belongs to the auxin efflux carrier (TC 2.A.69) family.</text>
</comment>
<dbReference type="GO" id="GO:0055085">
    <property type="term" value="P:transmembrane transport"/>
    <property type="evidence" value="ECO:0007669"/>
    <property type="project" value="InterPro"/>
</dbReference>
<feature type="transmembrane region" description="Helical" evidence="8">
    <location>
        <begin position="6"/>
        <end position="22"/>
    </location>
</feature>
<dbReference type="RefSeq" id="WP_248947947.1">
    <property type="nucleotide sequence ID" value="NZ_JAKILB010000001.1"/>
</dbReference>
<dbReference type="GO" id="GO:0005886">
    <property type="term" value="C:plasma membrane"/>
    <property type="evidence" value="ECO:0007669"/>
    <property type="project" value="UniProtKB-SubCell"/>
</dbReference>